<keyword evidence="3" id="KW-1185">Reference proteome</keyword>
<dbReference type="OrthoDB" id="3540486at2759"/>
<dbReference type="PANTHER" id="PTHR35910">
    <property type="entry name" value="2EXR DOMAIN-CONTAINING PROTEIN"/>
    <property type="match status" value="1"/>
</dbReference>
<reference evidence="2 3" key="1">
    <citation type="submission" date="2019-04" db="EMBL/GenBank/DDBJ databases">
        <title>Friends and foes A comparative genomics studyof 23 Aspergillus species from section Flavi.</title>
        <authorList>
            <consortium name="DOE Joint Genome Institute"/>
            <person name="Kjaerbolling I."/>
            <person name="Vesth T."/>
            <person name="Frisvad J.C."/>
            <person name="Nybo J.L."/>
            <person name="Theobald S."/>
            <person name="Kildgaard S."/>
            <person name="Isbrandt T."/>
            <person name="Kuo A."/>
            <person name="Sato A."/>
            <person name="Lyhne E.K."/>
            <person name="Kogle M.E."/>
            <person name="Wiebenga A."/>
            <person name="Kun R.S."/>
            <person name="Lubbers R.J."/>
            <person name="Makela M.R."/>
            <person name="Barry K."/>
            <person name="Chovatia M."/>
            <person name="Clum A."/>
            <person name="Daum C."/>
            <person name="Haridas S."/>
            <person name="He G."/>
            <person name="LaButti K."/>
            <person name="Lipzen A."/>
            <person name="Mondo S."/>
            <person name="Riley R."/>
            <person name="Salamov A."/>
            <person name="Simmons B.A."/>
            <person name="Magnuson J.K."/>
            <person name="Henrissat B."/>
            <person name="Mortensen U.H."/>
            <person name="Larsen T.O."/>
            <person name="Devries R.P."/>
            <person name="Grigoriev I.V."/>
            <person name="Machida M."/>
            <person name="Baker S.E."/>
            <person name="Andersen M.R."/>
        </authorList>
    </citation>
    <scope>NUCLEOTIDE SEQUENCE [LARGE SCALE GENOMIC DNA]</scope>
    <source>
        <strain evidence="2 3">IBT 29228</strain>
    </source>
</reference>
<dbReference type="InterPro" id="IPR045518">
    <property type="entry name" value="2EXR"/>
</dbReference>
<name>A0A5N7ANF4_9EURO</name>
<dbReference type="Pfam" id="PF20150">
    <property type="entry name" value="2EXR"/>
    <property type="match status" value="1"/>
</dbReference>
<protein>
    <recommendedName>
        <fullName evidence="1">2EXR domain-containing protein</fullName>
    </recommendedName>
</protein>
<evidence type="ECO:0000313" key="3">
    <source>
        <dbReference type="Proteomes" id="UP000326198"/>
    </source>
</evidence>
<accession>A0A5N7ANF4</accession>
<gene>
    <name evidence="2" type="ORF">BDV26DRAFT_286839</name>
</gene>
<dbReference type="Proteomes" id="UP000326198">
    <property type="component" value="Unassembled WGS sequence"/>
</dbReference>
<proteinExistence type="predicted"/>
<organism evidence="2 3">
    <name type="scientific">Aspergillus bertholletiae</name>
    <dbReference type="NCBI Taxonomy" id="1226010"/>
    <lineage>
        <taxon>Eukaryota</taxon>
        <taxon>Fungi</taxon>
        <taxon>Dikarya</taxon>
        <taxon>Ascomycota</taxon>
        <taxon>Pezizomycotina</taxon>
        <taxon>Eurotiomycetes</taxon>
        <taxon>Eurotiomycetidae</taxon>
        <taxon>Eurotiales</taxon>
        <taxon>Aspergillaceae</taxon>
        <taxon>Aspergillus</taxon>
        <taxon>Aspergillus subgen. Circumdati</taxon>
    </lineage>
</organism>
<dbReference type="PANTHER" id="PTHR35910:SF1">
    <property type="entry name" value="2EXR DOMAIN-CONTAINING PROTEIN"/>
    <property type="match status" value="1"/>
</dbReference>
<dbReference type="EMBL" id="ML736432">
    <property type="protein sequence ID" value="KAE8371384.1"/>
    <property type="molecule type" value="Genomic_DNA"/>
</dbReference>
<dbReference type="AlphaFoldDB" id="A0A5N7ANF4"/>
<feature type="domain" description="2EXR" evidence="1">
    <location>
        <begin position="2"/>
        <end position="93"/>
    </location>
</feature>
<evidence type="ECO:0000313" key="2">
    <source>
        <dbReference type="EMBL" id="KAE8371384.1"/>
    </source>
</evidence>
<sequence length="358" mass="41554">MQLPPELRLIIWKLCLPYRVAQEDAYHLLLDGADSHQACHTKRTTRLNAQPPVIAFVNSESRQIALKEGCMLEPTNSNSGIESFWVQPRRDILHFNWTRWIYTAWGYSDLDSPMFAFLYRAHELGIQPSIVAEVIWSFNLDVLFNGAGSTDSPNIFERRTGPVIYEKGYYNRLGEDDVEQISWFTESCRALQEHHSRLDIAIGAVSLHITKEVALMSGLFGLLGDAPVQMIDIDDTARLREFEALLRKHALEKEPAAQTLFELFTSSRFRAAVEEWKEQAEWMIFTSIWQIERRDIFDQFGVSPESAWIPYLLDPEGDIWMSDYSPNKEHPWLRPWIMVQYCTNECYIKENLPQGFGR</sequence>
<evidence type="ECO:0000259" key="1">
    <source>
        <dbReference type="Pfam" id="PF20150"/>
    </source>
</evidence>